<comment type="caution">
    <text evidence="2">The sequence shown here is derived from an EMBL/GenBank/DDBJ whole genome shotgun (WGS) entry which is preliminary data.</text>
</comment>
<dbReference type="Proteomes" id="UP000298416">
    <property type="component" value="Unassembled WGS sequence"/>
</dbReference>
<keyword evidence="3" id="KW-1185">Reference proteome</keyword>
<dbReference type="AlphaFoldDB" id="A0A8X9A8F7"/>
<dbReference type="PANTHER" id="PTHR46872">
    <property type="entry name" value="DNA BINDING PROTEIN"/>
    <property type="match status" value="1"/>
</dbReference>
<dbReference type="CDD" id="cd00303">
    <property type="entry name" value="retropepsin_like"/>
    <property type="match status" value="1"/>
</dbReference>
<reference evidence="2" key="2">
    <citation type="submission" date="2020-08" db="EMBL/GenBank/DDBJ databases">
        <title>Plant Genome Project.</title>
        <authorList>
            <person name="Zhang R.-G."/>
        </authorList>
    </citation>
    <scope>NUCLEOTIDE SEQUENCE</scope>
    <source>
        <strain evidence="2">Huo1</strain>
        <tissue evidence="2">Leaf</tissue>
    </source>
</reference>
<proteinExistence type="predicted"/>
<evidence type="ECO:0000313" key="2">
    <source>
        <dbReference type="EMBL" id="KAG6430619.1"/>
    </source>
</evidence>
<feature type="compositionally biased region" description="Acidic residues" evidence="1">
    <location>
        <begin position="38"/>
        <end position="51"/>
    </location>
</feature>
<dbReference type="PANTHER" id="PTHR46872:SF10">
    <property type="entry name" value="MYB-LIKE DOMAIN-CONTAINING PROTEIN"/>
    <property type="match status" value="1"/>
</dbReference>
<dbReference type="EMBL" id="PNBA02000003">
    <property type="protein sequence ID" value="KAG6430619.1"/>
    <property type="molecule type" value="Genomic_DNA"/>
</dbReference>
<evidence type="ECO:0000313" key="3">
    <source>
        <dbReference type="Proteomes" id="UP000298416"/>
    </source>
</evidence>
<organism evidence="2">
    <name type="scientific">Salvia splendens</name>
    <name type="common">Scarlet sage</name>
    <dbReference type="NCBI Taxonomy" id="180675"/>
    <lineage>
        <taxon>Eukaryota</taxon>
        <taxon>Viridiplantae</taxon>
        <taxon>Streptophyta</taxon>
        <taxon>Embryophyta</taxon>
        <taxon>Tracheophyta</taxon>
        <taxon>Spermatophyta</taxon>
        <taxon>Magnoliopsida</taxon>
        <taxon>eudicotyledons</taxon>
        <taxon>Gunneridae</taxon>
        <taxon>Pentapetalae</taxon>
        <taxon>asterids</taxon>
        <taxon>lamiids</taxon>
        <taxon>Lamiales</taxon>
        <taxon>Lamiaceae</taxon>
        <taxon>Nepetoideae</taxon>
        <taxon>Mentheae</taxon>
        <taxon>Salviinae</taxon>
        <taxon>Salvia</taxon>
        <taxon>Salvia subgen. Calosphace</taxon>
        <taxon>core Calosphace</taxon>
    </lineage>
</organism>
<feature type="compositionally biased region" description="Acidic residues" evidence="1">
    <location>
        <begin position="620"/>
        <end position="630"/>
    </location>
</feature>
<name>A0A8X9A8F7_SALSN</name>
<sequence>MSTEEYRKHLAAGTCFKCGLKYSPTHRCPPKTLKVIVEDDDSTDEDEETGKDEEHTNSDLAAFHDLQLSELSSHGLDSYQTMKFSGTIGASSIKIMVDSGASHCFIADHMATSLGLEITPTATFSVRLGDGSGSDLGHLLVSIVGRGQGKLAGANDGIQTIRTFRTQALPALGLNDTLPSSARRQLRDLLEAFPAISTAATSLPPHRTTDHRITLQPGSEPVSIRPYRFVVKKNEDIMRLVSTVEEEGGDRGWLASGVVADSRHMPNELEHHSPVPHRKRKLEQLVKDTLRAPAGFVSPHQQNMAKCRRRQSSQASSSLSCLLNSIDSAHSHDDKFIFESLVTFDEAFPEKQVTTECSFADDVVDLKCTSKDVSPVVDSDESVNVSNPSNIEDSSPNVAHHLAISKVVRNLNLPTLSGTQRKHLEPSHRSISLLNFIGDHLQRKVIPVGPRFQTDIPEWDDTVDMSIRISSYKSDSDNLKWLGSQVWPIVTRNMKSTRREIGKGKNIFCSCASRASADCIKRLVCEDRLLLQHDLGPAFSSWKFDEMGEQVSESWSLKEQRAYESLMKMRPSANGKSFWKRTLKRLPRKSKKDIVNYYFNVYIPHRMSLHRSSPTINQVDTDDEDEDEADNSDHKGLQKGAEGRSPTIPNKKARYLRTS</sequence>
<dbReference type="Gene3D" id="2.40.70.10">
    <property type="entry name" value="Acid Proteases"/>
    <property type="match status" value="1"/>
</dbReference>
<feature type="region of interest" description="Disordered" evidence="1">
    <location>
        <begin position="34"/>
        <end position="59"/>
    </location>
</feature>
<dbReference type="InterPro" id="IPR021109">
    <property type="entry name" value="Peptidase_aspartic_dom_sf"/>
</dbReference>
<protein>
    <submittedName>
        <fullName evidence="2">Uncharacterized protein</fullName>
    </submittedName>
</protein>
<gene>
    <name evidence="2" type="ORF">SASPL_108691</name>
</gene>
<accession>A0A8X9A8F7</accession>
<feature type="region of interest" description="Disordered" evidence="1">
    <location>
        <begin position="613"/>
        <end position="659"/>
    </location>
</feature>
<evidence type="ECO:0000256" key="1">
    <source>
        <dbReference type="SAM" id="MobiDB-lite"/>
    </source>
</evidence>
<reference evidence="2" key="1">
    <citation type="submission" date="2018-01" db="EMBL/GenBank/DDBJ databases">
        <authorList>
            <person name="Mao J.F."/>
        </authorList>
    </citation>
    <scope>NUCLEOTIDE SEQUENCE</scope>
    <source>
        <strain evidence="2">Huo1</strain>
        <tissue evidence="2">Leaf</tissue>
    </source>
</reference>